<reference evidence="7" key="2">
    <citation type="journal article" date="2008" name="Nucleic Acids Res.">
        <title>The rice annotation project database (RAP-DB): 2008 update.</title>
        <authorList>
            <consortium name="The rice annotation project (RAP)"/>
        </authorList>
    </citation>
    <scope>GENOME REANNOTATION</scope>
    <source>
        <strain evidence="7">cv. Nipponbare</strain>
    </source>
</reference>
<dbReference type="PROSITE" id="PS50097">
    <property type="entry name" value="BTB"/>
    <property type="match status" value="1"/>
</dbReference>
<evidence type="ECO:0000259" key="5">
    <source>
        <dbReference type="PROSITE" id="PS50144"/>
    </source>
</evidence>
<feature type="region of interest" description="Disordered" evidence="3">
    <location>
        <begin position="396"/>
        <end position="438"/>
    </location>
</feature>
<feature type="compositionally biased region" description="Basic and acidic residues" evidence="3">
    <location>
        <begin position="396"/>
        <end position="407"/>
    </location>
</feature>
<dbReference type="CDD" id="cd00121">
    <property type="entry name" value="MATH"/>
    <property type="match status" value="1"/>
</dbReference>
<dbReference type="PANTHER" id="PTHR26379">
    <property type="entry name" value="BTB/POZ AND MATH DOMAIN-CONTAINING PROTEIN 1"/>
    <property type="match status" value="1"/>
</dbReference>
<sequence>MPTPEPSTSASAIVSGTVTGHHVLTIDGYSRTKAKLPTGRFTASRPFTVGGHSWSIHYYPSGDRSDTAGFISVFLELNPAADAAAAAGSGGSEPVDARVTFSLLDQAGRSVPSHTMATDLHDFAATGFGFGRFIERSYLEQSEHLKNDRFAIRCDVVVFSDELRAEARTADAAALSVAVPPSDLSQHLGGLLAAKELGADVTFLVAGETFTAHRCVLAARSPVFRAELFGPMKESAATAVITVDDIEPDVFRNLLTFMYTDTLPETNPQELEEEEEDDDDDYEDDQAQAAAMVEHLLIAADRYNLERLKLICEDRLCKHIDGESVATILALAEQHSCDGLKEACFQFLSSRSALNSLVATDGIEHLARWCPSVLNQLMSKVAALVPVDFVVDEPHHAEQDNHHRATQDDMGSDGEELQGERGGALFLPPLGPVGMGGP</sequence>
<dbReference type="Gene3D" id="2.60.210.10">
    <property type="entry name" value="Apoptosis, Tumor Necrosis Factor Receptor Associated Protein 2, Chain A"/>
    <property type="match status" value="1"/>
</dbReference>
<dbReference type="InterPro" id="IPR045005">
    <property type="entry name" value="BPM1-6"/>
</dbReference>
<evidence type="ECO:0000313" key="6">
    <source>
        <dbReference type="EMBL" id="BAF26551.2"/>
    </source>
</evidence>
<evidence type="ECO:0000313" key="7">
    <source>
        <dbReference type="Proteomes" id="UP000000763"/>
    </source>
</evidence>
<reference evidence="6 7" key="1">
    <citation type="journal article" date="2005" name="Nature">
        <title>The map-based sequence of the rice genome.</title>
        <authorList>
            <consortium name="International rice genome sequencing project (IRGSP)"/>
            <person name="Matsumoto T."/>
            <person name="Wu J."/>
            <person name="Kanamori H."/>
            <person name="Katayose Y."/>
            <person name="Fujisawa M."/>
            <person name="Namiki N."/>
            <person name="Mizuno H."/>
            <person name="Yamamoto K."/>
            <person name="Antonio B.A."/>
            <person name="Baba T."/>
            <person name="Sakata K."/>
            <person name="Nagamura Y."/>
            <person name="Aoki H."/>
            <person name="Arikawa K."/>
            <person name="Arita K."/>
            <person name="Bito T."/>
            <person name="Chiden Y."/>
            <person name="Fujitsuka N."/>
            <person name="Fukunaka R."/>
            <person name="Hamada M."/>
            <person name="Harada C."/>
            <person name="Hayashi A."/>
            <person name="Hijishita S."/>
            <person name="Honda M."/>
            <person name="Hosokawa S."/>
            <person name="Ichikawa Y."/>
            <person name="Idonuma A."/>
            <person name="Iijima M."/>
            <person name="Ikeda M."/>
            <person name="Ikeno M."/>
            <person name="Ito K."/>
            <person name="Ito S."/>
            <person name="Ito T."/>
            <person name="Ito Y."/>
            <person name="Ito Y."/>
            <person name="Iwabuchi A."/>
            <person name="Kamiya K."/>
            <person name="Karasawa W."/>
            <person name="Kurita K."/>
            <person name="Katagiri S."/>
            <person name="Kikuta A."/>
            <person name="Kobayashi H."/>
            <person name="Kobayashi N."/>
            <person name="Machita K."/>
            <person name="Maehara T."/>
            <person name="Masukawa M."/>
            <person name="Mizubayashi T."/>
            <person name="Mukai Y."/>
            <person name="Nagasaki H."/>
            <person name="Nagata Y."/>
            <person name="Naito S."/>
            <person name="Nakashima M."/>
            <person name="Nakama Y."/>
            <person name="Nakamichi Y."/>
            <person name="Nakamura M."/>
            <person name="Meguro A."/>
            <person name="Negishi M."/>
            <person name="Ohta I."/>
            <person name="Ohta T."/>
            <person name="Okamoto M."/>
            <person name="Ono N."/>
            <person name="Saji S."/>
            <person name="Sakaguchi M."/>
            <person name="Sakai K."/>
            <person name="Shibata M."/>
            <person name="Shimokawa T."/>
            <person name="Song J."/>
            <person name="Takazaki Y."/>
            <person name="Terasawa K."/>
            <person name="Tsugane M."/>
            <person name="Tsuji K."/>
            <person name="Ueda S."/>
            <person name="Waki K."/>
            <person name="Yamagata H."/>
            <person name="Yamamoto M."/>
            <person name="Yamamoto S."/>
            <person name="Yamane H."/>
            <person name="Yoshiki S."/>
            <person name="Yoshihara R."/>
            <person name="Yukawa K."/>
            <person name="Zhong H."/>
            <person name="Yano M."/>
            <person name="Yuan Q."/>
            <person name="Ouyang S."/>
            <person name="Liu J."/>
            <person name="Jones K.M."/>
            <person name="Gansberger K."/>
            <person name="Moffat K."/>
            <person name="Hill J."/>
            <person name="Bera J."/>
            <person name="Fadrosh D."/>
            <person name="Jin S."/>
            <person name="Johri S."/>
            <person name="Kim M."/>
            <person name="Overton L."/>
            <person name="Reardon M."/>
            <person name="Tsitrin T."/>
            <person name="Vuong H."/>
            <person name="Weaver B."/>
            <person name="Ciecko A."/>
            <person name="Tallon L."/>
            <person name="Jackson J."/>
            <person name="Pai G."/>
            <person name="Aken S.V."/>
            <person name="Utterback T."/>
            <person name="Reidmuller S."/>
            <person name="Feldblyum T."/>
            <person name="Hsiao J."/>
            <person name="Zismann V."/>
            <person name="Iobst S."/>
            <person name="de Vazeille A.R."/>
            <person name="Buell C.R."/>
            <person name="Ying K."/>
            <person name="Li Y."/>
            <person name="Lu T."/>
            <person name="Huang Y."/>
            <person name="Zhao Q."/>
            <person name="Feng Q."/>
            <person name="Zhang L."/>
            <person name="Zhu J."/>
            <person name="Weng Q."/>
            <person name="Mu J."/>
            <person name="Lu Y."/>
            <person name="Fan D."/>
            <person name="Liu Y."/>
            <person name="Guan J."/>
            <person name="Zhang Y."/>
            <person name="Yu S."/>
            <person name="Liu X."/>
            <person name="Zhang Y."/>
            <person name="Hong G."/>
            <person name="Han B."/>
            <person name="Choisne N."/>
            <person name="Demange N."/>
            <person name="Orjeda G."/>
            <person name="Samain S."/>
            <person name="Cattolico L."/>
            <person name="Pelletier E."/>
            <person name="Couloux A."/>
            <person name="Segurens B."/>
            <person name="Wincker P."/>
            <person name="D'Hont A."/>
            <person name="Scarpelli C."/>
            <person name="Weissenbach J."/>
            <person name="Salanoubat M."/>
            <person name="Quetier F."/>
            <person name="Yu Y."/>
            <person name="Kim H.R."/>
            <person name="Rambo T."/>
            <person name="Currie J."/>
            <person name="Collura K."/>
            <person name="Luo M."/>
            <person name="Yang T."/>
            <person name="Ammiraju J.S.S."/>
            <person name="Engler F."/>
            <person name="Soderlund C."/>
            <person name="Wing R.A."/>
            <person name="Palmer L.E."/>
            <person name="de la Bastide M."/>
            <person name="Spiegel L."/>
            <person name="Nascimento L."/>
            <person name="Zutavern T."/>
            <person name="O'Shaughnessy A."/>
            <person name="Dike S."/>
            <person name="Dedhia N."/>
            <person name="Preston R."/>
            <person name="Balija V."/>
            <person name="McCombie W.R."/>
            <person name="Chow T."/>
            <person name="Chen H."/>
            <person name="Chung M."/>
            <person name="Chen C."/>
            <person name="Shaw J."/>
            <person name="Wu H."/>
            <person name="Hsiao K."/>
            <person name="Chao Y."/>
            <person name="Chu M."/>
            <person name="Cheng C."/>
            <person name="Hour A."/>
            <person name="Lee P."/>
            <person name="Lin S."/>
            <person name="Lin Y."/>
            <person name="Liou J."/>
            <person name="Liu S."/>
            <person name="Hsing Y."/>
            <person name="Raghuvanshi S."/>
            <person name="Mohanty A."/>
            <person name="Bharti A.K."/>
            <person name="Gaur A."/>
            <person name="Gupta V."/>
            <person name="Kumar D."/>
            <person name="Ravi V."/>
            <person name="Vij S."/>
            <person name="Kapur A."/>
            <person name="Khurana P."/>
            <person name="Khurana P."/>
            <person name="Khurana J.P."/>
            <person name="Tyagi A.K."/>
            <person name="Gaikwad K."/>
            <person name="Singh A."/>
            <person name="Dalal V."/>
            <person name="Srivastava S."/>
            <person name="Dixit A."/>
            <person name="Pal A.K."/>
            <person name="Ghazi I.A."/>
            <person name="Yadav M."/>
            <person name="Pandit A."/>
            <person name="Bhargava A."/>
            <person name="Sureshbabu K."/>
            <person name="Batra K."/>
            <person name="Sharma T.R."/>
            <person name="Mohapatra T."/>
            <person name="Singh N.K."/>
            <person name="Messing J."/>
            <person name="Nelson A.B."/>
            <person name="Fuks G."/>
            <person name="Kavchok S."/>
            <person name="Keizer G."/>
            <person name="Linton E."/>
            <person name="Llaca V."/>
            <person name="Song R."/>
            <person name="Tanyolac B."/>
            <person name="Young S."/>
            <person name="Ho-Il K."/>
            <person name="Hahn J.H."/>
            <person name="Sangsakoo G."/>
            <person name="Vanavichit A."/>
            <person name="de Mattos Luiz.A.T."/>
            <person name="Zimmer P.D."/>
            <person name="Malone G."/>
            <person name="Dellagostin O."/>
            <person name="de Oliveira A.C."/>
            <person name="Bevan M."/>
            <person name="Bancroft I."/>
            <person name="Minx P."/>
            <person name="Cordum H."/>
            <person name="Wilson R."/>
            <person name="Cheng Z."/>
            <person name="Jin W."/>
            <person name="Jiang J."/>
            <person name="Leong S.A."/>
            <person name="Iwama H."/>
            <person name="Gojobori T."/>
            <person name="Itoh T."/>
            <person name="Niimura Y."/>
            <person name="Fujii Y."/>
            <person name="Habara T."/>
            <person name="Sakai H."/>
            <person name="Sato Y."/>
            <person name="Wilson G."/>
            <person name="Kumar K."/>
            <person name="McCouch S."/>
            <person name="Juretic N."/>
            <person name="Hoen D."/>
            <person name="Wright S."/>
            <person name="Bruskiewich R."/>
            <person name="Bureau T."/>
            <person name="Miyao A."/>
            <person name="Hirochika H."/>
            <person name="Nishikawa T."/>
            <person name="Kadowaki K."/>
            <person name="Sugiura M."/>
            <person name="Burr B."/>
            <person name="Sasaki T."/>
        </authorList>
    </citation>
    <scope>NUCLEOTIDE SEQUENCE [LARGE SCALE GENOMIC DNA]</scope>
    <source>
        <strain evidence="7">cv. Nipponbare</strain>
    </source>
</reference>
<dbReference type="PANTHER" id="PTHR26379:SF396">
    <property type="entry name" value="BTB_POZ DOMAIN CONTAINING PROTEIN"/>
    <property type="match status" value="1"/>
</dbReference>
<dbReference type="AlphaFoldDB" id="Q0IXL4"/>
<gene>
    <name evidence="6" type="ordered locus">Os10g0423800</name>
</gene>
<dbReference type="Pfam" id="PF24570">
    <property type="entry name" value="BACK_BPM_SPOP"/>
    <property type="match status" value="1"/>
</dbReference>
<comment type="pathway">
    <text evidence="1">Protein modification; protein ubiquitination.</text>
</comment>
<feature type="domain" description="MATH" evidence="5">
    <location>
        <begin position="19"/>
        <end position="156"/>
    </location>
</feature>
<dbReference type="Gene3D" id="3.30.710.10">
    <property type="entry name" value="Potassium Channel Kv1.1, Chain A"/>
    <property type="match status" value="1"/>
</dbReference>
<dbReference type="SMART" id="SM00225">
    <property type="entry name" value="BTB"/>
    <property type="match status" value="1"/>
</dbReference>
<evidence type="ECO:0000256" key="1">
    <source>
        <dbReference type="ARBA" id="ARBA00004906"/>
    </source>
</evidence>
<feature type="region of interest" description="Disordered" evidence="3">
    <location>
        <begin position="263"/>
        <end position="283"/>
    </location>
</feature>
<proteinExistence type="inferred from homology"/>
<protein>
    <submittedName>
        <fullName evidence="6">Os10g0423800 protein</fullName>
    </submittedName>
</protein>
<dbReference type="InterPro" id="IPR011333">
    <property type="entry name" value="SKP1/BTB/POZ_sf"/>
</dbReference>
<dbReference type="EMBL" id="AP008216">
    <property type="protein sequence ID" value="BAF26551.2"/>
    <property type="molecule type" value="Genomic_DNA"/>
</dbReference>
<dbReference type="InterPro" id="IPR056423">
    <property type="entry name" value="BACK_BPM_SPOP"/>
</dbReference>
<dbReference type="Pfam" id="PF00651">
    <property type="entry name" value="BTB"/>
    <property type="match status" value="1"/>
</dbReference>
<dbReference type="GO" id="GO:0016567">
    <property type="term" value="P:protein ubiquitination"/>
    <property type="evidence" value="ECO:0007669"/>
    <property type="project" value="InterPro"/>
</dbReference>
<name>Q0IXL4_ORYSJ</name>
<evidence type="ECO:0000259" key="4">
    <source>
        <dbReference type="PROSITE" id="PS50097"/>
    </source>
</evidence>
<dbReference type="InterPro" id="IPR000210">
    <property type="entry name" value="BTB/POZ_dom"/>
</dbReference>
<dbReference type="SUPFAM" id="SSF54695">
    <property type="entry name" value="POZ domain"/>
    <property type="match status" value="1"/>
</dbReference>
<dbReference type="PROSITE" id="PS50144">
    <property type="entry name" value="MATH"/>
    <property type="match status" value="1"/>
</dbReference>
<dbReference type="Pfam" id="PF22486">
    <property type="entry name" value="MATH_2"/>
    <property type="match status" value="1"/>
</dbReference>
<comment type="similarity">
    <text evidence="2">Belongs to the Tdpoz family.</text>
</comment>
<dbReference type="Gene3D" id="1.25.40.420">
    <property type="match status" value="1"/>
</dbReference>
<feature type="compositionally biased region" description="Acidic residues" evidence="3">
    <location>
        <begin position="270"/>
        <end position="283"/>
    </location>
</feature>
<organism evidence="6 7">
    <name type="scientific">Oryza sativa subsp. japonica</name>
    <name type="common">Rice</name>
    <dbReference type="NCBI Taxonomy" id="39947"/>
    <lineage>
        <taxon>Eukaryota</taxon>
        <taxon>Viridiplantae</taxon>
        <taxon>Streptophyta</taxon>
        <taxon>Embryophyta</taxon>
        <taxon>Tracheophyta</taxon>
        <taxon>Spermatophyta</taxon>
        <taxon>Magnoliopsida</taxon>
        <taxon>Liliopsida</taxon>
        <taxon>Poales</taxon>
        <taxon>Poaceae</taxon>
        <taxon>BOP clade</taxon>
        <taxon>Oryzoideae</taxon>
        <taxon>Oryzeae</taxon>
        <taxon>Oryzinae</taxon>
        <taxon>Oryza</taxon>
        <taxon>Oryza sativa</taxon>
    </lineage>
</organism>
<evidence type="ECO:0000256" key="3">
    <source>
        <dbReference type="SAM" id="MobiDB-lite"/>
    </source>
</evidence>
<dbReference type="Proteomes" id="UP000000763">
    <property type="component" value="Chromosome 10"/>
</dbReference>
<dbReference type="CDD" id="cd18280">
    <property type="entry name" value="BTB_POZ_BPM_plant"/>
    <property type="match status" value="1"/>
</dbReference>
<dbReference type="InterPro" id="IPR002083">
    <property type="entry name" value="MATH/TRAF_dom"/>
</dbReference>
<dbReference type="InterPro" id="IPR008974">
    <property type="entry name" value="TRAF-like"/>
</dbReference>
<dbReference type="SUPFAM" id="SSF49599">
    <property type="entry name" value="TRAF domain-like"/>
    <property type="match status" value="1"/>
</dbReference>
<dbReference type="KEGG" id="dosa:Os10g0423800"/>
<accession>Q0IXL4</accession>
<evidence type="ECO:0000256" key="2">
    <source>
        <dbReference type="ARBA" id="ARBA00010846"/>
    </source>
</evidence>
<feature type="domain" description="BTB" evidence="4">
    <location>
        <begin position="199"/>
        <end position="267"/>
    </location>
</feature>